<accession>A0A328B0G4</accession>
<protein>
    <submittedName>
        <fullName evidence="1">Uncharacterized protein</fullName>
    </submittedName>
</protein>
<dbReference type="RefSeq" id="WP_111458172.1">
    <property type="nucleotide sequence ID" value="NZ_QFYP01000001.1"/>
</dbReference>
<organism evidence="1 2">
    <name type="scientific">Phenylobacterium hankyongense</name>
    <dbReference type="NCBI Taxonomy" id="1813876"/>
    <lineage>
        <taxon>Bacteria</taxon>
        <taxon>Pseudomonadati</taxon>
        <taxon>Pseudomonadota</taxon>
        <taxon>Alphaproteobacteria</taxon>
        <taxon>Caulobacterales</taxon>
        <taxon>Caulobacteraceae</taxon>
        <taxon>Phenylobacterium</taxon>
    </lineage>
</organism>
<dbReference type="AlphaFoldDB" id="A0A328B0G4"/>
<reference evidence="2" key="1">
    <citation type="submission" date="2018-05" db="EMBL/GenBank/DDBJ databases">
        <authorList>
            <person name="Li X."/>
        </authorList>
    </citation>
    <scope>NUCLEOTIDE SEQUENCE [LARGE SCALE GENOMIC DNA]</scope>
    <source>
        <strain evidence="2">HKS-05</strain>
    </source>
</reference>
<gene>
    <name evidence="1" type="ORF">DJ021_14195</name>
</gene>
<keyword evidence="2" id="KW-1185">Reference proteome</keyword>
<dbReference type="InterPro" id="IPR056209">
    <property type="entry name" value="SU10_adaptor"/>
</dbReference>
<dbReference type="Pfam" id="PF24175">
    <property type="entry name" value="SU10_adaptor"/>
    <property type="match status" value="1"/>
</dbReference>
<proteinExistence type="predicted"/>
<evidence type="ECO:0000313" key="2">
    <source>
        <dbReference type="Proteomes" id="UP000249842"/>
    </source>
</evidence>
<name>A0A328B0G4_9CAUL</name>
<dbReference type="EMBL" id="QFYP01000001">
    <property type="protein sequence ID" value="RAK60880.1"/>
    <property type="molecule type" value="Genomic_DNA"/>
</dbReference>
<dbReference type="OrthoDB" id="7366738at2"/>
<dbReference type="Proteomes" id="UP000249842">
    <property type="component" value="Unassembled WGS sequence"/>
</dbReference>
<sequence length="212" mass="23092">MAITTYAELQAAAANWLVRGDLTARVPEFIALAEARLNRVLRARLAEAEPGLTATVGLRTIPLPGGFGEPLGLWILRPYGRQALPFREASLIGASSLRGEPCAWTVDGANLAFDRPCDQAYSFTLRMLTRFQLSDAAPSNPLLADYPDAYLFATLCEAAPFLRDADLAGAYEVRLERALAEINAKDARSRAARTLVTELPRTALTFDILRGL</sequence>
<comment type="caution">
    <text evidence="1">The sequence shown here is derived from an EMBL/GenBank/DDBJ whole genome shotgun (WGS) entry which is preliminary data.</text>
</comment>
<evidence type="ECO:0000313" key="1">
    <source>
        <dbReference type="EMBL" id="RAK60880.1"/>
    </source>
</evidence>